<feature type="compositionally biased region" description="Low complexity" evidence="3">
    <location>
        <begin position="459"/>
        <end position="474"/>
    </location>
</feature>
<gene>
    <name evidence="5" type="ORF">CLODIP_2_CD09939</name>
</gene>
<dbReference type="Gene3D" id="2.40.10.10">
    <property type="entry name" value="Trypsin-like serine proteases"/>
    <property type="match status" value="1"/>
</dbReference>
<feature type="compositionally biased region" description="Pro residues" evidence="3">
    <location>
        <begin position="104"/>
        <end position="114"/>
    </location>
</feature>
<feature type="compositionally biased region" description="Polar residues" evidence="3">
    <location>
        <begin position="180"/>
        <end position="190"/>
    </location>
</feature>
<comment type="caution">
    <text evidence="5">The sequence shown here is derived from an EMBL/GenBank/DDBJ whole genome shotgun (WGS) entry which is preliminary data.</text>
</comment>
<keyword evidence="6" id="KW-1185">Reference proteome</keyword>
<feature type="region of interest" description="Disordered" evidence="3">
    <location>
        <begin position="100"/>
        <end position="195"/>
    </location>
</feature>
<dbReference type="EMBL" id="CADEPI010000013">
    <property type="protein sequence ID" value="CAB3363852.1"/>
    <property type="molecule type" value="Genomic_DNA"/>
</dbReference>
<feature type="domain" description="Peptidase S1" evidence="4">
    <location>
        <begin position="562"/>
        <end position="805"/>
    </location>
</feature>
<dbReference type="PROSITE" id="PS50240">
    <property type="entry name" value="TRYPSIN_DOM"/>
    <property type="match status" value="1"/>
</dbReference>
<reference evidence="5 6" key="1">
    <citation type="submission" date="2020-04" db="EMBL/GenBank/DDBJ databases">
        <authorList>
            <person name="Alioto T."/>
            <person name="Alioto T."/>
            <person name="Gomez Garrido J."/>
        </authorList>
    </citation>
    <scope>NUCLEOTIDE SEQUENCE [LARGE SCALE GENOMIC DNA]</scope>
</reference>
<feature type="region of interest" description="Disordered" evidence="3">
    <location>
        <begin position="398"/>
        <end position="424"/>
    </location>
</feature>
<evidence type="ECO:0000259" key="4">
    <source>
        <dbReference type="PROSITE" id="PS50240"/>
    </source>
</evidence>
<dbReference type="SMART" id="SM00020">
    <property type="entry name" value="Tryp_SPc"/>
    <property type="match status" value="1"/>
</dbReference>
<comment type="similarity">
    <text evidence="2">Belongs to the peptidase S1 family. CLIP subfamily.</text>
</comment>
<feature type="compositionally biased region" description="Low complexity" evidence="3">
    <location>
        <begin position="400"/>
        <end position="424"/>
    </location>
</feature>
<dbReference type="FunFam" id="2.40.10.10:FF:000068">
    <property type="entry name" value="transmembrane protease serine 2"/>
    <property type="match status" value="1"/>
</dbReference>
<protein>
    <recommendedName>
        <fullName evidence="4">Peptidase S1 domain-containing protein</fullName>
    </recommendedName>
</protein>
<keyword evidence="1" id="KW-1015">Disulfide bond</keyword>
<dbReference type="GO" id="GO:0006508">
    <property type="term" value="P:proteolysis"/>
    <property type="evidence" value="ECO:0007669"/>
    <property type="project" value="InterPro"/>
</dbReference>
<dbReference type="OrthoDB" id="10064156at2759"/>
<accession>A0A8S1C3Z6</accession>
<dbReference type="InterPro" id="IPR040973">
    <property type="entry name" value="CLIP_SPH_Scar"/>
</dbReference>
<dbReference type="InterPro" id="IPR009003">
    <property type="entry name" value="Peptidase_S1_PA"/>
</dbReference>
<dbReference type="Pfam" id="PF00089">
    <property type="entry name" value="Trypsin"/>
    <property type="match status" value="1"/>
</dbReference>
<feature type="compositionally biased region" description="Low complexity" evidence="3">
    <location>
        <begin position="137"/>
        <end position="174"/>
    </location>
</feature>
<evidence type="ECO:0000313" key="5">
    <source>
        <dbReference type="EMBL" id="CAB3363852.1"/>
    </source>
</evidence>
<evidence type="ECO:0000256" key="2">
    <source>
        <dbReference type="ARBA" id="ARBA00024195"/>
    </source>
</evidence>
<dbReference type="AlphaFoldDB" id="A0A8S1C3Z6"/>
<dbReference type="Pfam" id="PF18399">
    <property type="entry name" value="CLIP_SPH_Scar"/>
    <property type="match status" value="1"/>
</dbReference>
<dbReference type="SUPFAM" id="SSF50494">
    <property type="entry name" value="Trypsin-like serine proteases"/>
    <property type="match status" value="1"/>
</dbReference>
<sequence>MILFFLFVGAVGYIRRLLALPGNTRVSQPLRMRAFLIAALLATAQCYGPPNQQQHQAPAAGAPSAPSVGLTEFCGTNCIPKQPAPQPQPVVAPQAPAHQAYPVPQQPQPVPQQPPNYSNNPFLNGAVDLNKPNTAASIQQQTYQPQQPSQIQSQQPSYNQPQQPSQIVQQPQQPDYANNPFLSGQVSSTGPVPAANRGRPCTIGSLCVTKQKCYAGVLHQEDVLQAKSQNEPCEQSRNEVCCRVPDLVQQGAGPSPSLTVQRPATDGAARFPQTSTTYKPYTGPLNTTPHIGCAAALKCVSLEYCTAAGVASDVPVAVGRDDTRVPLTECVDPDSGNYGFCCRDPNYKDPWPETQEICNPGTSCEAMWRCPGERMALPKKGCRVNHDGSTGICCLPPKGSQQQQFSQPPAQQQQQFNQFQQQQVSSNVIDNRPAYATSVISQSQQTQRSPQTRLKAFQPFSPAVSSPPSAQHPQPRTPLTPQPFVPEPQPSYTNPGPAPVVIETRPTQTQFFQQQSPANNQFPIQQIKVPAQSQTYQTTKRPFNVAPAPVPVPVSGCGVRSVAPGAPQDGESAPGEFPWQALVSSVDGTRLCAGAVVSETAVVVSATCVQKRNPQQLQVEVGSWSPYSTAEERQVLGVMVSVPHPRYDANTQANDLAVLVLQQSLRFGRFVGAVCLPHSSELTTEGLLQSPGGACIISSWPKPADGSSKLHRVAVQPVEPAKCEESLRSTYLGKYFQLHSSFMCAAPLNPSQSMCPVNLGGALVCPRADGRYLLVGASSWDVGCAQPQPAVMCALDVEWVNQVLATPAADLQQQQQRLDEFVVAPDVAQQKPGFSQGYGR</sequence>
<proteinExistence type="inferred from homology"/>
<dbReference type="CDD" id="cd00190">
    <property type="entry name" value="Tryp_SPc"/>
    <property type="match status" value="1"/>
</dbReference>
<dbReference type="InterPro" id="IPR043504">
    <property type="entry name" value="Peptidase_S1_PA_chymotrypsin"/>
</dbReference>
<organism evidence="5 6">
    <name type="scientific">Cloeon dipterum</name>
    <dbReference type="NCBI Taxonomy" id="197152"/>
    <lineage>
        <taxon>Eukaryota</taxon>
        <taxon>Metazoa</taxon>
        <taxon>Ecdysozoa</taxon>
        <taxon>Arthropoda</taxon>
        <taxon>Hexapoda</taxon>
        <taxon>Insecta</taxon>
        <taxon>Pterygota</taxon>
        <taxon>Palaeoptera</taxon>
        <taxon>Ephemeroptera</taxon>
        <taxon>Pisciforma</taxon>
        <taxon>Baetidae</taxon>
        <taxon>Cloeon</taxon>
    </lineage>
</organism>
<dbReference type="Proteomes" id="UP000494165">
    <property type="component" value="Unassembled WGS sequence"/>
</dbReference>
<dbReference type="InterPro" id="IPR051487">
    <property type="entry name" value="Ser/Thr_Proteases_Immune/Dev"/>
</dbReference>
<feature type="compositionally biased region" description="Pro residues" evidence="3">
    <location>
        <begin position="475"/>
        <end position="489"/>
    </location>
</feature>
<dbReference type="GO" id="GO:0004252">
    <property type="term" value="F:serine-type endopeptidase activity"/>
    <property type="evidence" value="ECO:0007669"/>
    <property type="project" value="InterPro"/>
</dbReference>
<dbReference type="PANTHER" id="PTHR24256">
    <property type="entry name" value="TRYPTASE-RELATED"/>
    <property type="match status" value="1"/>
</dbReference>
<feature type="region of interest" description="Disordered" evidence="3">
    <location>
        <begin position="459"/>
        <end position="493"/>
    </location>
</feature>
<evidence type="ECO:0000256" key="1">
    <source>
        <dbReference type="ARBA" id="ARBA00023157"/>
    </source>
</evidence>
<dbReference type="InterPro" id="IPR001254">
    <property type="entry name" value="Trypsin_dom"/>
</dbReference>
<evidence type="ECO:0000313" key="6">
    <source>
        <dbReference type="Proteomes" id="UP000494165"/>
    </source>
</evidence>
<name>A0A8S1C3Z6_9INSE</name>
<feature type="region of interest" description="Disordered" evidence="3">
    <location>
        <begin position="252"/>
        <end position="275"/>
    </location>
</feature>
<evidence type="ECO:0000256" key="3">
    <source>
        <dbReference type="SAM" id="MobiDB-lite"/>
    </source>
</evidence>